<accession>A0A9D4VAI9</accession>
<keyword evidence="5" id="KW-1185">Reference proteome</keyword>
<dbReference type="GO" id="GO:0012505">
    <property type="term" value="C:endomembrane system"/>
    <property type="evidence" value="ECO:0007669"/>
    <property type="project" value="UniProtKB-SubCell"/>
</dbReference>
<gene>
    <name evidence="4" type="ORF">GOP47_0001856</name>
</gene>
<protein>
    <recommendedName>
        <fullName evidence="3">Syntaxin 6/10/61 N-terminal domain-containing protein</fullName>
    </recommendedName>
</protein>
<name>A0A9D4VAI9_ADICA</name>
<dbReference type="CDD" id="cd21442">
    <property type="entry name" value="SNARE_NTD_STX6-like"/>
    <property type="match status" value="1"/>
</dbReference>
<dbReference type="GO" id="GO:0016020">
    <property type="term" value="C:membrane"/>
    <property type="evidence" value="ECO:0007669"/>
    <property type="project" value="InterPro"/>
</dbReference>
<dbReference type="PANTHER" id="PTHR34949">
    <property type="entry name" value="OS05G0443700 PROTEIN"/>
    <property type="match status" value="1"/>
</dbReference>
<dbReference type="EMBL" id="JABFUD020000003">
    <property type="protein sequence ID" value="KAI5082113.1"/>
    <property type="molecule type" value="Genomic_DNA"/>
</dbReference>
<evidence type="ECO:0000256" key="2">
    <source>
        <dbReference type="ARBA" id="ARBA00046280"/>
    </source>
</evidence>
<evidence type="ECO:0000313" key="5">
    <source>
        <dbReference type="Proteomes" id="UP000886520"/>
    </source>
</evidence>
<reference evidence="4" key="1">
    <citation type="submission" date="2021-01" db="EMBL/GenBank/DDBJ databases">
        <title>Adiantum capillus-veneris genome.</title>
        <authorList>
            <person name="Fang Y."/>
            <person name="Liao Q."/>
        </authorList>
    </citation>
    <scope>NUCLEOTIDE SEQUENCE</scope>
    <source>
        <strain evidence="4">H3</strain>
        <tissue evidence="4">Leaf</tissue>
    </source>
</reference>
<evidence type="ECO:0000256" key="1">
    <source>
        <dbReference type="ARBA" id="ARBA00022927"/>
    </source>
</evidence>
<dbReference type="Gene3D" id="1.20.58.90">
    <property type="match status" value="1"/>
</dbReference>
<keyword evidence="1" id="KW-0813">Transport</keyword>
<dbReference type="Proteomes" id="UP000886520">
    <property type="component" value="Chromosome 2"/>
</dbReference>
<dbReference type="InterPro" id="IPR015260">
    <property type="entry name" value="Syntaxin-6/10/61_N"/>
</dbReference>
<feature type="domain" description="Syntaxin 6/10/61 N-terminal" evidence="3">
    <location>
        <begin position="11"/>
        <end position="106"/>
    </location>
</feature>
<dbReference type="InterPro" id="IPR010989">
    <property type="entry name" value="SNARE"/>
</dbReference>
<dbReference type="PANTHER" id="PTHR34949:SF2">
    <property type="entry name" value="OS05G0443700 PROTEIN"/>
    <property type="match status" value="1"/>
</dbReference>
<comment type="subcellular location">
    <subcellularLocation>
        <location evidence="2">Endomembrane system</location>
        <topology evidence="2">Single-pass type IV membrane protein</topology>
    </subcellularLocation>
</comment>
<comment type="caution">
    <text evidence="4">The sequence shown here is derived from an EMBL/GenBank/DDBJ whole genome shotgun (WGS) entry which is preliminary data.</text>
</comment>
<proteinExistence type="predicted"/>
<evidence type="ECO:0000313" key="4">
    <source>
        <dbReference type="EMBL" id="KAI5082113.1"/>
    </source>
</evidence>
<dbReference type="GO" id="GO:0015031">
    <property type="term" value="P:protein transport"/>
    <property type="evidence" value="ECO:0007669"/>
    <property type="project" value="UniProtKB-KW"/>
</dbReference>
<organism evidence="4 5">
    <name type="scientific">Adiantum capillus-veneris</name>
    <name type="common">Maidenhair fern</name>
    <dbReference type="NCBI Taxonomy" id="13818"/>
    <lineage>
        <taxon>Eukaryota</taxon>
        <taxon>Viridiplantae</taxon>
        <taxon>Streptophyta</taxon>
        <taxon>Embryophyta</taxon>
        <taxon>Tracheophyta</taxon>
        <taxon>Polypodiopsida</taxon>
        <taxon>Polypodiidae</taxon>
        <taxon>Polypodiales</taxon>
        <taxon>Pteridineae</taxon>
        <taxon>Pteridaceae</taxon>
        <taxon>Vittarioideae</taxon>
        <taxon>Adiantum</taxon>
    </lineage>
</organism>
<keyword evidence="1" id="KW-0653">Protein transport</keyword>
<evidence type="ECO:0000259" key="3">
    <source>
        <dbReference type="Pfam" id="PF09177"/>
    </source>
</evidence>
<sequence>MSRNLQCWEKDPFFSAAEQVQDSADRLESSLRAWLHAKSLCSGAQDNGSIEFCRRELSTAFGIAKWQLEEFEKEVSVPALEPHVEDDAPQRRQQFVEAISSQLSSIQSALLSSNDGKNWKILSSVSLGQEESDDFTNFLCGSRLNAGGSAVDTSSSSSKTHTRGKDMASASLFSSSSGMDCRKALSGSLDECSSYQETGVSGDFNERRLCHEPHTSKENPAYMHEVSIDVGNDASSALAATGLIHGDRDTNVGWRIEKANEHQQIPSVSGGLSSCTERASGHSRTLSAGAGSSCGNENGELRTVHKHAPSGLPSNTWSSLFKIDLFAGSRVSQSVLKRLKDGEGDPMDLCEMCDGDIEAKCSDLLCQEGKRYKGCSEWAPILRSSWTMVLPSKQV</sequence>
<dbReference type="Pfam" id="PF09177">
    <property type="entry name" value="STX6_10_61_N"/>
    <property type="match status" value="1"/>
</dbReference>
<dbReference type="OrthoDB" id="1889309at2759"/>
<dbReference type="SUPFAM" id="SSF47661">
    <property type="entry name" value="t-snare proteins"/>
    <property type="match status" value="1"/>
</dbReference>
<dbReference type="AlphaFoldDB" id="A0A9D4VAI9"/>
<dbReference type="GO" id="GO:0048193">
    <property type="term" value="P:Golgi vesicle transport"/>
    <property type="evidence" value="ECO:0007669"/>
    <property type="project" value="InterPro"/>
</dbReference>